<accession>A0A811MLC5</accession>
<dbReference type="Gene3D" id="3.40.220.10">
    <property type="entry name" value="Leucine Aminopeptidase, subunit E, domain 1"/>
    <property type="match status" value="1"/>
</dbReference>
<feature type="compositionally biased region" description="Gly residues" evidence="2">
    <location>
        <begin position="17"/>
        <end position="38"/>
    </location>
</feature>
<dbReference type="InterPro" id="IPR002589">
    <property type="entry name" value="Macro_dom"/>
</dbReference>
<name>A0A811MLC5_9POAL</name>
<dbReference type="PANTHER" id="PTHR11106">
    <property type="entry name" value="GANGLIOSIDE INDUCED DIFFERENTIATION ASSOCIATED PROTEIN 2-RELATED"/>
    <property type="match status" value="1"/>
</dbReference>
<comment type="similarity">
    <text evidence="1">Belongs to the GDAP2 family.</text>
</comment>
<sequence>MQHRSPEARVGLRLPDGRGGGGAMAPGLGGWSQPGRGRGASRFPVDHEINSKIYLWRGHPWSLEVDAVVNSTNENLDEAHSSPGLHAATGTGLAEECATLGGCRTGMAKMTNAYDLPARKVIHTVGPKYAVKYHTAAENALSHCYRSCLELLIENGLESIATGCIYTEAKNYPREPAAHVAIRTVRRFLEKQKDKITAIVFCTISSSDTEIYKRLLPLYFPRDKQEEEIAALKLPADVGDENANSKTPIPTLADIPLPDSRLTRRRILISDIKEQWEKSAQANKGLNLANMLGFGDLGSPPLSAAEEYSLHSRYLAKANSMNLSDVAEMKIIYRGGVDSEGRPVMVVVGAHFLLRCLDLERFVLYVVKEFEPLIQKPYTIVYFHSAASLQPQPDLGFMKRLQQILGRKHKKNLHTIYILHPTLGLRTAVMVMQLFVDGEVWKKVVYVDRLVQLFRYVPREQLTIPDFVFQHDLEVNGGKGIIVDPRTKHVYQRPSG</sequence>
<proteinExistence type="inferred from homology"/>
<dbReference type="SUPFAM" id="SSF52087">
    <property type="entry name" value="CRAL/TRIO domain"/>
    <property type="match status" value="1"/>
</dbReference>
<dbReference type="InterPro" id="IPR035793">
    <property type="entry name" value="Macro_GDAP2"/>
</dbReference>
<dbReference type="InterPro" id="IPR001251">
    <property type="entry name" value="CRAL-TRIO_dom"/>
</dbReference>
<feature type="region of interest" description="Disordered" evidence="2">
    <location>
        <begin position="1"/>
        <end position="39"/>
    </location>
</feature>
<evidence type="ECO:0000313" key="5">
    <source>
        <dbReference type="EMBL" id="CAD6209599.1"/>
    </source>
</evidence>
<evidence type="ECO:0000259" key="4">
    <source>
        <dbReference type="PROSITE" id="PS51154"/>
    </source>
</evidence>
<feature type="domain" description="CRAL-TRIO" evidence="3">
    <location>
        <begin position="322"/>
        <end position="468"/>
    </location>
</feature>
<dbReference type="Pfam" id="PF13716">
    <property type="entry name" value="CRAL_TRIO_2"/>
    <property type="match status" value="1"/>
</dbReference>
<evidence type="ECO:0000256" key="2">
    <source>
        <dbReference type="SAM" id="MobiDB-lite"/>
    </source>
</evidence>
<dbReference type="InterPro" id="IPR036865">
    <property type="entry name" value="CRAL-TRIO_dom_sf"/>
</dbReference>
<evidence type="ECO:0000256" key="1">
    <source>
        <dbReference type="ARBA" id="ARBA00008355"/>
    </source>
</evidence>
<dbReference type="SUPFAM" id="SSF52949">
    <property type="entry name" value="Macro domain-like"/>
    <property type="match status" value="1"/>
</dbReference>
<protein>
    <recommendedName>
        <fullName evidence="7">Appr-1-p processing enzyme family protein</fullName>
    </recommendedName>
</protein>
<reference evidence="5" key="1">
    <citation type="submission" date="2020-10" db="EMBL/GenBank/DDBJ databases">
        <authorList>
            <person name="Han B."/>
            <person name="Lu T."/>
            <person name="Zhao Q."/>
            <person name="Huang X."/>
            <person name="Zhao Y."/>
        </authorList>
    </citation>
    <scope>NUCLEOTIDE SEQUENCE</scope>
</reference>
<dbReference type="CDD" id="cd02905">
    <property type="entry name" value="Macro_GDAP2-like"/>
    <property type="match status" value="1"/>
</dbReference>
<dbReference type="CDD" id="cd00170">
    <property type="entry name" value="SEC14"/>
    <property type="match status" value="1"/>
</dbReference>
<gene>
    <name evidence="5" type="ORF">NCGR_LOCUS5799</name>
</gene>
<evidence type="ECO:0008006" key="7">
    <source>
        <dbReference type="Google" id="ProtNLM"/>
    </source>
</evidence>
<feature type="domain" description="Macro" evidence="4">
    <location>
        <begin position="40"/>
        <end position="220"/>
    </location>
</feature>
<dbReference type="SMART" id="SM00516">
    <property type="entry name" value="SEC14"/>
    <property type="match status" value="1"/>
</dbReference>
<dbReference type="InterPro" id="IPR043472">
    <property type="entry name" value="Macro_dom-like"/>
</dbReference>
<dbReference type="Pfam" id="PF01661">
    <property type="entry name" value="Macro"/>
    <property type="match status" value="1"/>
</dbReference>
<dbReference type="PANTHER" id="PTHR11106:SF119">
    <property type="entry name" value="APPR-1-P PROCESSING ENZYME FAMILY PROTEIN"/>
    <property type="match status" value="1"/>
</dbReference>
<evidence type="ECO:0000259" key="3">
    <source>
        <dbReference type="PROSITE" id="PS50191"/>
    </source>
</evidence>
<keyword evidence="6" id="KW-1185">Reference proteome</keyword>
<dbReference type="Proteomes" id="UP000604825">
    <property type="component" value="Unassembled WGS sequence"/>
</dbReference>
<dbReference type="EMBL" id="CAJGYO010000002">
    <property type="protein sequence ID" value="CAD6209599.1"/>
    <property type="molecule type" value="Genomic_DNA"/>
</dbReference>
<dbReference type="Gene3D" id="3.40.525.10">
    <property type="entry name" value="CRAL-TRIO lipid binding domain"/>
    <property type="match status" value="1"/>
</dbReference>
<dbReference type="PROSITE" id="PS50191">
    <property type="entry name" value="CRAL_TRIO"/>
    <property type="match status" value="1"/>
</dbReference>
<organism evidence="5 6">
    <name type="scientific">Miscanthus lutarioriparius</name>
    <dbReference type="NCBI Taxonomy" id="422564"/>
    <lineage>
        <taxon>Eukaryota</taxon>
        <taxon>Viridiplantae</taxon>
        <taxon>Streptophyta</taxon>
        <taxon>Embryophyta</taxon>
        <taxon>Tracheophyta</taxon>
        <taxon>Spermatophyta</taxon>
        <taxon>Magnoliopsida</taxon>
        <taxon>Liliopsida</taxon>
        <taxon>Poales</taxon>
        <taxon>Poaceae</taxon>
        <taxon>PACMAD clade</taxon>
        <taxon>Panicoideae</taxon>
        <taxon>Andropogonodae</taxon>
        <taxon>Andropogoneae</taxon>
        <taxon>Saccharinae</taxon>
        <taxon>Miscanthus</taxon>
    </lineage>
</organism>
<dbReference type="PROSITE" id="PS51154">
    <property type="entry name" value="MACRO"/>
    <property type="match status" value="1"/>
</dbReference>
<dbReference type="OrthoDB" id="6077599at2759"/>
<evidence type="ECO:0000313" key="6">
    <source>
        <dbReference type="Proteomes" id="UP000604825"/>
    </source>
</evidence>
<dbReference type="AlphaFoldDB" id="A0A811MLC5"/>
<dbReference type="SMART" id="SM00506">
    <property type="entry name" value="A1pp"/>
    <property type="match status" value="1"/>
</dbReference>
<comment type="caution">
    <text evidence="5">The sequence shown here is derived from an EMBL/GenBank/DDBJ whole genome shotgun (WGS) entry which is preliminary data.</text>
</comment>